<protein>
    <submittedName>
        <fullName evidence="1">Uncharacterized protein</fullName>
    </submittedName>
</protein>
<keyword evidence="2" id="KW-1185">Reference proteome</keyword>
<proteinExistence type="predicted"/>
<name>A0A2V3ITB7_9FLOR</name>
<evidence type="ECO:0000313" key="1">
    <source>
        <dbReference type="EMBL" id="PXF45366.1"/>
    </source>
</evidence>
<dbReference type="AlphaFoldDB" id="A0A2V3ITB7"/>
<evidence type="ECO:0000313" key="2">
    <source>
        <dbReference type="Proteomes" id="UP000247409"/>
    </source>
</evidence>
<dbReference type="Proteomes" id="UP000247409">
    <property type="component" value="Unassembled WGS sequence"/>
</dbReference>
<sequence length="197" mass="19830">MLTENPAALSFGTPLGLTEILCDTSALPLASTLLLGLGTKLEENSGSPVTSPFEPGIAPFGPSPLTEGALDELPTTLSLAEATPPTVLLAPGKALTLSTETPFSGDALPETLGPPIPVELLELAEPDTVGLTKPETLTRPLSTGLTADDGDTRVVVGLGKTLALTLADSTTDADAAADPAAPIVELATSENVAETLP</sequence>
<comment type="caution">
    <text evidence="1">The sequence shown here is derived from an EMBL/GenBank/DDBJ whole genome shotgun (WGS) entry which is preliminary data.</text>
</comment>
<dbReference type="EMBL" id="NBIV01000062">
    <property type="protein sequence ID" value="PXF45366.1"/>
    <property type="molecule type" value="Genomic_DNA"/>
</dbReference>
<gene>
    <name evidence="1" type="ORF">BWQ96_04886</name>
</gene>
<reference evidence="1 2" key="1">
    <citation type="journal article" date="2018" name="Mol. Biol. Evol.">
        <title>Analysis of the draft genome of the red seaweed Gracilariopsis chorda provides insights into genome size evolution in Rhodophyta.</title>
        <authorList>
            <person name="Lee J."/>
            <person name="Yang E.C."/>
            <person name="Graf L."/>
            <person name="Yang J.H."/>
            <person name="Qiu H."/>
            <person name="Zel Zion U."/>
            <person name="Chan C.X."/>
            <person name="Stephens T.G."/>
            <person name="Weber A.P.M."/>
            <person name="Boo G.H."/>
            <person name="Boo S.M."/>
            <person name="Kim K.M."/>
            <person name="Shin Y."/>
            <person name="Jung M."/>
            <person name="Lee S.J."/>
            <person name="Yim H.S."/>
            <person name="Lee J.H."/>
            <person name="Bhattacharya D."/>
            <person name="Yoon H.S."/>
        </authorList>
    </citation>
    <scope>NUCLEOTIDE SEQUENCE [LARGE SCALE GENOMIC DNA]</scope>
    <source>
        <strain evidence="1 2">SKKU-2015</strain>
        <tissue evidence="1">Whole body</tissue>
    </source>
</reference>
<accession>A0A2V3ITB7</accession>
<organism evidence="1 2">
    <name type="scientific">Gracilariopsis chorda</name>
    <dbReference type="NCBI Taxonomy" id="448386"/>
    <lineage>
        <taxon>Eukaryota</taxon>
        <taxon>Rhodophyta</taxon>
        <taxon>Florideophyceae</taxon>
        <taxon>Rhodymeniophycidae</taxon>
        <taxon>Gracilariales</taxon>
        <taxon>Gracilariaceae</taxon>
        <taxon>Gracilariopsis</taxon>
    </lineage>
</organism>